<name>A0ABU1GLK9_9GAMM</name>
<keyword evidence="1" id="KW-0238">DNA-binding</keyword>
<keyword evidence="3" id="KW-1185">Reference proteome</keyword>
<organism evidence="2 3">
    <name type="scientific">Halomonas mongoliensis</name>
    <dbReference type="NCBI Taxonomy" id="321265"/>
    <lineage>
        <taxon>Bacteria</taxon>
        <taxon>Pseudomonadati</taxon>
        <taxon>Pseudomonadota</taxon>
        <taxon>Gammaproteobacteria</taxon>
        <taxon>Oceanospirillales</taxon>
        <taxon>Halomonadaceae</taxon>
        <taxon>Halomonas</taxon>
    </lineage>
</organism>
<dbReference type="NCBIfam" id="TIGR00738">
    <property type="entry name" value="rrf2_super"/>
    <property type="match status" value="1"/>
</dbReference>
<dbReference type="InterPro" id="IPR036388">
    <property type="entry name" value="WH-like_DNA-bd_sf"/>
</dbReference>
<dbReference type="Gene3D" id="1.10.10.10">
    <property type="entry name" value="Winged helix-like DNA-binding domain superfamily/Winged helix DNA-binding domain"/>
    <property type="match status" value="1"/>
</dbReference>
<gene>
    <name evidence="2" type="ORF">QC820_08755</name>
</gene>
<protein>
    <submittedName>
        <fullName evidence="2">Rrf2 family transcriptional regulator</fullName>
    </submittedName>
</protein>
<evidence type="ECO:0000313" key="2">
    <source>
        <dbReference type="EMBL" id="MDR5892905.1"/>
    </source>
</evidence>
<dbReference type="InterPro" id="IPR000944">
    <property type="entry name" value="Tscrpt_reg_Rrf2"/>
</dbReference>
<dbReference type="SUPFAM" id="SSF46785">
    <property type="entry name" value="Winged helix' DNA-binding domain"/>
    <property type="match status" value="1"/>
</dbReference>
<dbReference type="PANTHER" id="PTHR33221:SF4">
    <property type="entry name" value="HTH-TYPE TRANSCRIPTIONAL REPRESSOR NSRR"/>
    <property type="match status" value="1"/>
</dbReference>
<dbReference type="InterPro" id="IPR036390">
    <property type="entry name" value="WH_DNA-bd_sf"/>
</dbReference>
<dbReference type="PANTHER" id="PTHR33221">
    <property type="entry name" value="WINGED HELIX-TURN-HELIX TRANSCRIPTIONAL REGULATOR, RRF2 FAMILY"/>
    <property type="match status" value="1"/>
</dbReference>
<reference evidence="2 3" key="1">
    <citation type="submission" date="2023-04" db="EMBL/GenBank/DDBJ databases">
        <title>A long-awaited taxogenomic arrangement of the family Halomonadaceae.</title>
        <authorList>
            <person name="De La Haba R."/>
            <person name="Chuvochina M."/>
            <person name="Wittouck S."/>
            <person name="Arahal D.R."/>
            <person name="Sanchez-Porro C."/>
            <person name="Hugenholtz P."/>
            <person name="Ventosa A."/>
        </authorList>
    </citation>
    <scope>NUCLEOTIDE SEQUENCE [LARGE SCALE GENOMIC DNA]</scope>
    <source>
        <strain evidence="2 3">DSM 17332</strain>
    </source>
</reference>
<sequence length="162" mass="18321">MHLTRFTDYSLRVLIFLAVKGEERSTINEIAERFEISRNHLMKVVQELSHKGYITAIRGKNGGLLLKKAPEEIRLGRLVRDTENDLELVECFGDSNECRITPACQLKPILAEALRAFIAVLDKYTLADMLGPQQPQLAQLLSIEPLKKDRDSNDPLEPPLAL</sequence>
<dbReference type="Pfam" id="PF02082">
    <property type="entry name" value="Rrf2"/>
    <property type="match status" value="1"/>
</dbReference>
<dbReference type="Proteomes" id="UP001252270">
    <property type="component" value="Unassembled WGS sequence"/>
</dbReference>
<dbReference type="PROSITE" id="PS51197">
    <property type="entry name" value="HTH_RRF2_2"/>
    <property type="match status" value="1"/>
</dbReference>
<dbReference type="RefSeq" id="WP_309636597.1">
    <property type="nucleotide sequence ID" value="NZ_JARWAL010000007.1"/>
</dbReference>
<dbReference type="EMBL" id="JARWAL010000007">
    <property type="protein sequence ID" value="MDR5892905.1"/>
    <property type="molecule type" value="Genomic_DNA"/>
</dbReference>
<proteinExistence type="predicted"/>
<accession>A0ABU1GLK9</accession>
<evidence type="ECO:0000313" key="3">
    <source>
        <dbReference type="Proteomes" id="UP001252270"/>
    </source>
</evidence>
<comment type="caution">
    <text evidence="2">The sequence shown here is derived from an EMBL/GenBank/DDBJ whole genome shotgun (WGS) entry which is preliminary data.</text>
</comment>
<evidence type="ECO:0000256" key="1">
    <source>
        <dbReference type="ARBA" id="ARBA00023125"/>
    </source>
</evidence>